<keyword evidence="3 17" id="KW-0489">Methyltransferase</keyword>
<dbReference type="InterPro" id="IPR011545">
    <property type="entry name" value="DEAD/DEAH_box_helicase_dom"/>
</dbReference>
<evidence type="ECO:0000256" key="2">
    <source>
        <dbReference type="ARBA" id="ARBA00022540"/>
    </source>
</evidence>
<reference evidence="24 25" key="1">
    <citation type="submission" date="2014-09" db="EMBL/GenBank/DDBJ databases">
        <authorList>
            <person name="Ellenberger Sabrina"/>
        </authorList>
    </citation>
    <scope>NUCLEOTIDE SEQUENCE [LARGE SCALE GENOMIC DNA]</scope>
    <source>
        <strain evidence="24 25">CBS 412.66</strain>
    </source>
</reference>
<dbReference type="FunFam" id="3.40.50.300:FF:000031">
    <property type="entry name" value="Eukaryotic initiation factor 4A-III"/>
    <property type="match status" value="1"/>
</dbReference>
<evidence type="ECO:0000256" key="19">
    <source>
        <dbReference type="SAM" id="MobiDB-lite"/>
    </source>
</evidence>
<dbReference type="AlphaFoldDB" id="A0A0B7NT30"/>
<keyword evidence="17" id="KW-0949">S-adenosyl-L-methionine</keyword>
<dbReference type="SMART" id="SM00490">
    <property type="entry name" value="HELICc"/>
    <property type="match status" value="1"/>
</dbReference>
<dbReference type="GO" id="GO:0005524">
    <property type="term" value="F:ATP binding"/>
    <property type="evidence" value="ECO:0007669"/>
    <property type="project" value="UniProtKB-KW"/>
</dbReference>
<evidence type="ECO:0000313" key="24">
    <source>
        <dbReference type="EMBL" id="CEP18675.1"/>
    </source>
</evidence>
<comment type="function">
    <text evidence="13">ATP-dependent RNA helicase which is a subunit of the eIF4F complex involved in cap recognition and is required for mRNA binding to ribosome. In the current model of translation initiation, eIF4A unwinds RNA secondary structures in the 5'-UTR of mRNAs which is necessary to allow efficient binding of the small ribosomal subunit, and subsequent scanning for the initiator codon.</text>
</comment>
<evidence type="ECO:0000313" key="25">
    <source>
        <dbReference type="Proteomes" id="UP000054107"/>
    </source>
</evidence>
<keyword evidence="20" id="KW-1133">Transmembrane helix</keyword>
<dbReference type="GO" id="GO:0032259">
    <property type="term" value="P:methylation"/>
    <property type="evidence" value="ECO:0007669"/>
    <property type="project" value="UniProtKB-KW"/>
</dbReference>
<dbReference type="PRINTS" id="PR00105">
    <property type="entry name" value="C5METTRFRASE"/>
</dbReference>
<dbReference type="SUPFAM" id="SSF53335">
    <property type="entry name" value="S-adenosyl-L-methionine-dependent methyltransferases"/>
    <property type="match status" value="1"/>
</dbReference>
<dbReference type="CDD" id="cd18045">
    <property type="entry name" value="DEADc_EIF4AIII_DDX48"/>
    <property type="match status" value="1"/>
</dbReference>
<evidence type="ECO:0000256" key="4">
    <source>
        <dbReference type="ARBA" id="ARBA00022679"/>
    </source>
</evidence>
<keyword evidence="5" id="KW-0547">Nucleotide-binding</keyword>
<dbReference type="GO" id="GO:0005637">
    <property type="term" value="C:nuclear inner membrane"/>
    <property type="evidence" value="ECO:0007669"/>
    <property type="project" value="UniProtKB-SubCell"/>
</dbReference>
<dbReference type="PROSITE" id="PS51192">
    <property type="entry name" value="HELICASE_ATP_BIND_1"/>
    <property type="match status" value="1"/>
</dbReference>
<dbReference type="STRING" id="35722.A0A0B7NT30"/>
<evidence type="ECO:0000259" key="21">
    <source>
        <dbReference type="PROSITE" id="PS51192"/>
    </source>
</evidence>
<keyword evidence="8" id="KW-0067">ATP-binding</keyword>
<dbReference type="GO" id="GO:0016787">
    <property type="term" value="F:hydrolase activity"/>
    <property type="evidence" value="ECO:0007669"/>
    <property type="project" value="UniProtKB-KW"/>
</dbReference>
<dbReference type="PROSITE" id="PS51679">
    <property type="entry name" value="SAM_MT_C5"/>
    <property type="match status" value="1"/>
</dbReference>
<gene>
    <name evidence="24" type="primary">PARPA_12981.1 scaffold 45652</name>
</gene>
<evidence type="ECO:0000256" key="13">
    <source>
        <dbReference type="ARBA" id="ARBA00024769"/>
    </source>
</evidence>
<dbReference type="EC" id="3.6.4.13" evidence="1"/>
<dbReference type="EMBL" id="LN733872">
    <property type="protein sequence ID" value="CEP18675.1"/>
    <property type="molecule type" value="Genomic_DNA"/>
</dbReference>
<keyword evidence="20" id="KW-0812">Transmembrane</keyword>
<sequence>MSFDHSADDKLAFETSESVKVVPTFDSIGLKEDLLRGIYAYNFEKPSAIQQRGLLPSIVPIIKGRDVIAQAQSGTGKTATFSISALQAVDTSVKETQALILSPTRELATQIQSVVLALGDYMNVQCHACIGGTSIGEDIRKLEAGCQVISGTPGRVFDMIRRRSLRTRNIKMLVLDEADELLNLGFKDQIYDVYRYLPPGTQVVLLSATLPNDVLEMTNNFMTDPIRILVKRDELTLEGIKQFFVAVEREEWKFDTLCDLYDTLTITQAVIFCNTRRKVDWLTEKMREANFTVSAMHGEMPQKERDAIMQEFRQGASRVLITTDVWARGIDVQQVSLVINYDLPANRENYIHRIGRSGRFGRKGVAINFVKNDDLKILRDIEQYYSTQIDEMPMNAMAPLRQLEFYSGIGGMHYAAKLANWDIDIIKAFDINTVANEIYRHNFDPKSVGQNLIETLSTEHYDTLAADIWTMSPPCQPYTRIGLQQGSVDARAKSFLYLLKVLEEMKQKPKYILVENVKGFEESDSRDMLVDTLTRCDYTFQEFLLTPLQLGIPNSRMRYYLLAKLKPLRFVKPVTGTIIGYIPLSTHMSTEFIDTRGITDEEKLVDESVNPVDPLSKYLEHESHYEEYLVPDKVLVKNSHVFDIVKPDGHRSCCFTKGYFHYAQGTGSILQMNPDVDTAEVFSNAMMYKDVDEAKQLELLRTLKLRYFSPREVSNLMGFPQDFSFPETSTIKQKYRTLGNSVNNGDIADPTPFEALNTKRVPAIERSASTIQTNSAKTLCSDCVANQEIIYRHLADYIPDESDPTYEIKFNDVDEYKTRLHQRYRLCTDCQEKIRKLNEEQRAFMRQQRFTASVLQSSLSTAPKKPSKYVFRFRGFLWYFVHVWTIFFASFCEYCRAPVFIFLFNEFVGIIFPPQSVNFNVPDGLFQSYDPTNLQTLVKSVEYISNLWGTFTMPLQCILSPVSDESCYWGMDFASLAILALMTILSFHMRGWHHLLKETPAEKLIHYEFYKICQTSLVLVRCLLFAFVLFMPSKKAELGTLAIYVLLLLTSYNAVKCYIWPYARIGKISRSLQVDVDEGEGESEEEVEEEGGEEFVEDMEIVPNESPLPQSPSQYYQYRHHHHQQQQQQQHNRSHPQQDAVDSIVNGLHQIAFQ</sequence>
<name>A0A0B7NT30_9FUNG</name>
<dbReference type="InterPro" id="IPR014014">
    <property type="entry name" value="RNA_helicase_DEAD_Q_motif"/>
</dbReference>
<evidence type="ECO:0000256" key="17">
    <source>
        <dbReference type="PROSITE-ProRule" id="PRU01016"/>
    </source>
</evidence>
<comment type="similarity">
    <text evidence="11">Belongs to the DEAD box helicase family. eIF4A subfamily.</text>
</comment>
<keyword evidence="10" id="KW-0648">Protein biosynthesis</keyword>
<evidence type="ECO:0000256" key="15">
    <source>
        <dbReference type="ARBA" id="ARBA00047984"/>
    </source>
</evidence>
<dbReference type="Gene3D" id="3.40.50.300">
    <property type="entry name" value="P-loop containing nucleotide triphosphate hydrolases"/>
    <property type="match status" value="2"/>
</dbReference>
<dbReference type="Proteomes" id="UP000054107">
    <property type="component" value="Unassembled WGS sequence"/>
</dbReference>
<keyword evidence="4 17" id="KW-0808">Transferase</keyword>
<keyword evidence="6" id="KW-0378">Hydrolase</keyword>
<dbReference type="InterPro" id="IPR001650">
    <property type="entry name" value="Helicase_C-like"/>
</dbReference>
<dbReference type="PROSITE" id="PS51195">
    <property type="entry name" value="Q_MOTIF"/>
    <property type="match status" value="1"/>
</dbReference>
<evidence type="ECO:0000256" key="1">
    <source>
        <dbReference type="ARBA" id="ARBA00012552"/>
    </source>
</evidence>
<evidence type="ECO:0000256" key="7">
    <source>
        <dbReference type="ARBA" id="ARBA00022806"/>
    </source>
</evidence>
<evidence type="ECO:0000256" key="18">
    <source>
        <dbReference type="RuleBase" id="RU000416"/>
    </source>
</evidence>
<keyword evidence="20" id="KW-0472">Membrane</keyword>
<dbReference type="SUPFAM" id="SSF52540">
    <property type="entry name" value="P-loop containing nucleoside triphosphate hydrolases"/>
    <property type="match status" value="1"/>
</dbReference>
<feature type="region of interest" description="Disordered" evidence="19">
    <location>
        <begin position="1103"/>
        <end position="1139"/>
    </location>
</feature>
<dbReference type="SMART" id="SM00487">
    <property type="entry name" value="DEXDc"/>
    <property type="match status" value="1"/>
</dbReference>
<feature type="transmembrane region" description="Helical" evidence="20">
    <location>
        <begin position="968"/>
        <end position="988"/>
    </location>
</feature>
<feature type="domain" description="DEAD-box RNA helicase Q" evidence="23">
    <location>
        <begin position="23"/>
        <end position="51"/>
    </location>
</feature>
<dbReference type="GO" id="GO:0003723">
    <property type="term" value="F:RNA binding"/>
    <property type="evidence" value="ECO:0007669"/>
    <property type="project" value="UniProtKB-KW"/>
</dbReference>
<dbReference type="Gene3D" id="3.90.120.10">
    <property type="entry name" value="DNA Methylase, subunit A, domain 2"/>
    <property type="match status" value="1"/>
</dbReference>
<feature type="domain" description="Helicase ATP-binding" evidence="21">
    <location>
        <begin position="58"/>
        <end position="228"/>
    </location>
</feature>
<evidence type="ECO:0000256" key="8">
    <source>
        <dbReference type="ARBA" id="ARBA00022840"/>
    </source>
</evidence>
<evidence type="ECO:0000256" key="12">
    <source>
        <dbReference type="ARBA" id="ARBA00024412"/>
    </source>
</evidence>
<proteinExistence type="inferred from homology"/>
<feature type="compositionally biased region" description="Low complexity" evidence="19">
    <location>
        <begin position="1125"/>
        <end position="1138"/>
    </location>
</feature>
<dbReference type="OrthoDB" id="10265785at2759"/>
<evidence type="ECO:0000256" key="9">
    <source>
        <dbReference type="ARBA" id="ARBA00022884"/>
    </source>
</evidence>
<dbReference type="FunFam" id="3.40.50.300:FF:000089">
    <property type="entry name" value="Eukaryotic initiation factor 4A-II"/>
    <property type="match status" value="1"/>
</dbReference>
<dbReference type="GO" id="GO:0003724">
    <property type="term" value="F:RNA helicase activity"/>
    <property type="evidence" value="ECO:0007669"/>
    <property type="project" value="UniProtKB-EC"/>
</dbReference>
<evidence type="ECO:0000256" key="3">
    <source>
        <dbReference type="ARBA" id="ARBA00022603"/>
    </source>
</evidence>
<evidence type="ECO:0000256" key="14">
    <source>
        <dbReference type="ARBA" id="ARBA00032223"/>
    </source>
</evidence>
<dbReference type="NCBIfam" id="TIGR00675">
    <property type="entry name" value="dcm"/>
    <property type="match status" value="1"/>
</dbReference>
<evidence type="ECO:0000256" key="20">
    <source>
        <dbReference type="SAM" id="Phobius"/>
    </source>
</evidence>
<feature type="transmembrane region" description="Helical" evidence="20">
    <location>
        <begin position="1009"/>
        <end position="1030"/>
    </location>
</feature>
<comment type="similarity">
    <text evidence="17 18">Belongs to the class I-like SAM-binding methyltransferase superfamily. C5-methyltransferase family.</text>
</comment>
<dbReference type="InterPro" id="IPR000629">
    <property type="entry name" value="RNA-helicase_DEAD-box_CS"/>
</dbReference>
<feature type="transmembrane region" description="Helical" evidence="20">
    <location>
        <begin position="1042"/>
        <end position="1063"/>
    </location>
</feature>
<dbReference type="Pfam" id="PF00271">
    <property type="entry name" value="Helicase_C"/>
    <property type="match status" value="1"/>
</dbReference>
<dbReference type="PANTHER" id="PTHR47958">
    <property type="entry name" value="ATP-DEPENDENT RNA HELICASE DBP3"/>
    <property type="match status" value="1"/>
</dbReference>
<organism evidence="24 25">
    <name type="scientific">Parasitella parasitica</name>
    <dbReference type="NCBI Taxonomy" id="35722"/>
    <lineage>
        <taxon>Eukaryota</taxon>
        <taxon>Fungi</taxon>
        <taxon>Fungi incertae sedis</taxon>
        <taxon>Mucoromycota</taxon>
        <taxon>Mucoromycotina</taxon>
        <taxon>Mucoromycetes</taxon>
        <taxon>Mucorales</taxon>
        <taxon>Mucorineae</taxon>
        <taxon>Mucoraceae</taxon>
        <taxon>Parasitella</taxon>
    </lineage>
</organism>
<evidence type="ECO:0000256" key="11">
    <source>
        <dbReference type="ARBA" id="ARBA00024352"/>
    </source>
</evidence>
<accession>A0A0B7NT30</accession>
<dbReference type="InterPro" id="IPR014001">
    <property type="entry name" value="Helicase_ATP-bd"/>
</dbReference>
<dbReference type="CDD" id="cd18787">
    <property type="entry name" value="SF2_C_DEAD"/>
    <property type="match status" value="1"/>
</dbReference>
<feature type="active site" evidence="17">
    <location>
        <position position="475"/>
    </location>
</feature>
<dbReference type="PROSITE" id="PS51194">
    <property type="entry name" value="HELICASE_CTER"/>
    <property type="match status" value="1"/>
</dbReference>
<keyword evidence="7" id="KW-0347">Helicase</keyword>
<evidence type="ECO:0000256" key="10">
    <source>
        <dbReference type="ARBA" id="ARBA00022917"/>
    </source>
</evidence>
<dbReference type="PROSITE" id="PS00039">
    <property type="entry name" value="DEAD_ATP_HELICASE"/>
    <property type="match status" value="1"/>
</dbReference>
<keyword evidence="2" id="KW-0396">Initiation factor</keyword>
<keyword evidence="25" id="KW-1185">Reference proteome</keyword>
<dbReference type="GO" id="GO:0003743">
    <property type="term" value="F:translation initiation factor activity"/>
    <property type="evidence" value="ECO:0007669"/>
    <property type="project" value="UniProtKB-KW"/>
</dbReference>
<dbReference type="InterPro" id="IPR027417">
    <property type="entry name" value="P-loop_NTPase"/>
</dbReference>
<evidence type="ECO:0000256" key="6">
    <source>
        <dbReference type="ARBA" id="ARBA00022801"/>
    </source>
</evidence>
<dbReference type="InterPro" id="IPR029063">
    <property type="entry name" value="SAM-dependent_MTases_sf"/>
</dbReference>
<comment type="catalytic activity">
    <reaction evidence="15">
        <text>ATP + H2O = ADP + phosphate + H(+)</text>
        <dbReference type="Rhea" id="RHEA:13065"/>
        <dbReference type="ChEBI" id="CHEBI:15377"/>
        <dbReference type="ChEBI" id="CHEBI:15378"/>
        <dbReference type="ChEBI" id="CHEBI:30616"/>
        <dbReference type="ChEBI" id="CHEBI:43474"/>
        <dbReference type="ChEBI" id="CHEBI:456216"/>
        <dbReference type="EC" id="3.6.4.13"/>
    </reaction>
</comment>
<feature type="domain" description="Helicase C-terminal" evidence="22">
    <location>
        <begin position="239"/>
        <end position="400"/>
    </location>
</feature>
<evidence type="ECO:0000259" key="23">
    <source>
        <dbReference type="PROSITE" id="PS51195"/>
    </source>
</evidence>
<evidence type="ECO:0000259" key="22">
    <source>
        <dbReference type="PROSITE" id="PS51194"/>
    </source>
</evidence>
<keyword evidence="9" id="KW-0694">RNA-binding</keyword>
<evidence type="ECO:0000256" key="16">
    <source>
        <dbReference type="PROSITE-ProRule" id="PRU00552"/>
    </source>
</evidence>
<evidence type="ECO:0000256" key="5">
    <source>
        <dbReference type="ARBA" id="ARBA00022741"/>
    </source>
</evidence>
<feature type="region of interest" description="Disordered" evidence="19">
    <location>
        <begin position="1076"/>
        <end position="1095"/>
    </location>
</feature>
<protein>
    <recommendedName>
        <fullName evidence="12">ATP-dependent RNA helicase eIF4A</fullName>
        <ecNumber evidence="1">3.6.4.13</ecNumber>
    </recommendedName>
    <alternativeName>
        <fullName evidence="14">Eukaryotic initiation factor 4A</fullName>
    </alternativeName>
</protein>
<dbReference type="Pfam" id="PF00270">
    <property type="entry name" value="DEAD"/>
    <property type="match status" value="1"/>
</dbReference>
<feature type="short sequence motif" description="Q motif" evidence="16">
    <location>
        <begin position="23"/>
        <end position="51"/>
    </location>
</feature>
<dbReference type="Gene3D" id="3.40.50.150">
    <property type="entry name" value="Vaccinia Virus protein VP39"/>
    <property type="match status" value="1"/>
</dbReference>
<dbReference type="GO" id="GO:0008168">
    <property type="term" value="F:methyltransferase activity"/>
    <property type="evidence" value="ECO:0007669"/>
    <property type="project" value="UniProtKB-KW"/>
</dbReference>
<dbReference type="InterPro" id="IPR001525">
    <property type="entry name" value="C5_MeTfrase"/>
</dbReference>
<dbReference type="Pfam" id="PF00145">
    <property type="entry name" value="DNA_methylase"/>
    <property type="match status" value="1"/>
</dbReference>